<keyword evidence="3" id="KW-0378">Hydrolase</keyword>
<dbReference type="SUPFAM" id="SSF52096">
    <property type="entry name" value="ClpP/crotonase"/>
    <property type="match status" value="1"/>
</dbReference>
<reference evidence="7 8" key="1">
    <citation type="submission" date="2009-06" db="EMBL/GenBank/DDBJ databases">
        <title>Complete sequence of Desulfovibrio salexigens DSM 2638.</title>
        <authorList>
            <consortium name="US DOE Joint Genome Institute"/>
            <person name="Lucas S."/>
            <person name="Copeland A."/>
            <person name="Lapidus A."/>
            <person name="Glavina del Rio T."/>
            <person name="Tice H."/>
            <person name="Bruce D."/>
            <person name="Goodwin L."/>
            <person name="Pitluck S."/>
            <person name="Munk A.C."/>
            <person name="Brettin T."/>
            <person name="Detter J.C."/>
            <person name="Han C."/>
            <person name="Tapia R."/>
            <person name="Larimer F."/>
            <person name="Land M."/>
            <person name="Hauser L."/>
            <person name="Kyrpides N."/>
            <person name="Anderson I."/>
            <person name="Wall J.D."/>
            <person name="Arkin A.P."/>
            <person name="Dehal P."/>
            <person name="Chivian D."/>
            <person name="Giles B."/>
            <person name="Hazen T.C."/>
        </authorList>
    </citation>
    <scope>NUCLEOTIDE SEQUENCE [LARGE SCALE GENOMIC DNA]</scope>
    <source>
        <strain evidence="8">ATCC 14822 / DSM 2638 / NCIMB 8403 / VKM B-1763</strain>
    </source>
</reference>
<dbReference type="InterPro" id="IPR002142">
    <property type="entry name" value="Peptidase_S49"/>
</dbReference>
<dbReference type="InterPro" id="IPR047272">
    <property type="entry name" value="S49_SppA_C"/>
</dbReference>
<keyword evidence="5" id="KW-0732">Signal</keyword>
<dbReference type="PANTHER" id="PTHR42987">
    <property type="entry name" value="PEPTIDASE S49"/>
    <property type="match status" value="1"/>
</dbReference>
<dbReference type="CDD" id="cd07023">
    <property type="entry name" value="S49_Sppa_N_C"/>
    <property type="match status" value="1"/>
</dbReference>
<accession>C6BUV5</accession>
<protein>
    <submittedName>
        <fullName evidence="7">Signal peptide peptidase SppA, 36K type</fullName>
    </submittedName>
</protein>
<evidence type="ECO:0000256" key="5">
    <source>
        <dbReference type="SAM" id="SignalP"/>
    </source>
</evidence>
<evidence type="ECO:0000256" key="2">
    <source>
        <dbReference type="ARBA" id="ARBA00022670"/>
    </source>
</evidence>
<sequence>MKKILLTIFILTSIALCGCQPKMNIFPDGTDPLLEKKLQGEGDYKVLVVSIDGTISDEGKRGLLGSSPSLVQEVSSRLKLAAEDDKIKALVLKINSPGGSVTASDILYNEIVRFKEKTGAKVIVNMMDVAASGGYYVSLPADHIMAHPTTLTGSIGVIFIRPKVEGLMDKIGVSVEVSKSGRNKDMGFPFKPDTPEQKKIIDDIIKDYADRFQGLVKKHRSISDDQLNTIFTAQVFSAQGAKKAGLVDSLGYLPDAVKTACKLAGISEDSQVVTYKRKSYPNDTLYNSASSQAFSPALINIDAGNLMPPKAGFHYLWLPAAE</sequence>
<dbReference type="Pfam" id="PF01343">
    <property type="entry name" value="Peptidase_S49"/>
    <property type="match status" value="1"/>
</dbReference>
<evidence type="ECO:0000256" key="3">
    <source>
        <dbReference type="ARBA" id="ARBA00022801"/>
    </source>
</evidence>
<gene>
    <name evidence="7" type="ordered locus">Desal_0020</name>
</gene>
<dbReference type="RefSeq" id="WP_012765618.1">
    <property type="nucleotide sequence ID" value="NC_012881.1"/>
</dbReference>
<evidence type="ECO:0000256" key="1">
    <source>
        <dbReference type="ARBA" id="ARBA00008683"/>
    </source>
</evidence>
<name>C6BUV5_MARSD</name>
<keyword evidence="2" id="KW-0645">Protease</keyword>
<dbReference type="STRING" id="526222.Desal_0020"/>
<evidence type="ECO:0000313" key="7">
    <source>
        <dbReference type="EMBL" id="ACS78092.1"/>
    </source>
</evidence>
<dbReference type="GO" id="GO:0006508">
    <property type="term" value="P:proteolysis"/>
    <property type="evidence" value="ECO:0007669"/>
    <property type="project" value="UniProtKB-KW"/>
</dbReference>
<feature type="domain" description="Peptidase S49" evidence="6">
    <location>
        <begin position="116"/>
        <end position="266"/>
    </location>
</feature>
<dbReference type="EMBL" id="CP001649">
    <property type="protein sequence ID" value="ACS78092.1"/>
    <property type="molecule type" value="Genomic_DNA"/>
</dbReference>
<dbReference type="AlphaFoldDB" id="C6BUV5"/>
<evidence type="ECO:0000259" key="6">
    <source>
        <dbReference type="Pfam" id="PF01343"/>
    </source>
</evidence>
<dbReference type="KEGG" id="dsa:Desal_0020"/>
<dbReference type="InterPro" id="IPR004635">
    <property type="entry name" value="Pept_S49_SppA"/>
</dbReference>
<dbReference type="GO" id="GO:0008236">
    <property type="term" value="F:serine-type peptidase activity"/>
    <property type="evidence" value="ECO:0007669"/>
    <property type="project" value="UniProtKB-KW"/>
</dbReference>
<keyword evidence="4" id="KW-0720">Serine protease</keyword>
<feature type="chain" id="PRO_5002962689" evidence="5">
    <location>
        <begin position="18"/>
        <end position="322"/>
    </location>
</feature>
<dbReference type="NCBIfam" id="TIGR00706">
    <property type="entry name" value="SppA_dom"/>
    <property type="match status" value="1"/>
</dbReference>
<dbReference type="MEROPS" id="S49.A08"/>
<evidence type="ECO:0000313" key="8">
    <source>
        <dbReference type="Proteomes" id="UP000002601"/>
    </source>
</evidence>
<dbReference type="PANTHER" id="PTHR42987:SF6">
    <property type="entry name" value="PROTEINASE IV"/>
    <property type="match status" value="1"/>
</dbReference>
<comment type="similarity">
    <text evidence="1">Belongs to the peptidase S49 family.</text>
</comment>
<dbReference type="PROSITE" id="PS51257">
    <property type="entry name" value="PROKAR_LIPOPROTEIN"/>
    <property type="match status" value="1"/>
</dbReference>
<organism evidence="7 8">
    <name type="scientific">Maridesulfovibrio salexigens (strain ATCC 14822 / DSM 2638 / NCIMB 8403 / VKM B-1763)</name>
    <name type="common">Desulfovibrio salexigens</name>
    <dbReference type="NCBI Taxonomy" id="526222"/>
    <lineage>
        <taxon>Bacteria</taxon>
        <taxon>Pseudomonadati</taxon>
        <taxon>Thermodesulfobacteriota</taxon>
        <taxon>Desulfovibrionia</taxon>
        <taxon>Desulfovibrionales</taxon>
        <taxon>Desulfovibrionaceae</taxon>
        <taxon>Maridesulfovibrio</taxon>
    </lineage>
</organism>
<dbReference type="Gene3D" id="3.90.226.10">
    <property type="entry name" value="2-enoyl-CoA Hydratase, Chain A, domain 1"/>
    <property type="match status" value="1"/>
</dbReference>
<dbReference type="eggNOG" id="COG0616">
    <property type="taxonomic scope" value="Bacteria"/>
</dbReference>
<dbReference type="OrthoDB" id="9764363at2"/>
<keyword evidence="8" id="KW-1185">Reference proteome</keyword>
<feature type="signal peptide" evidence="5">
    <location>
        <begin position="1"/>
        <end position="17"/>
    </location>
</feature>
<dbReference type="HOGENOM" id="CLU_046540_0_1_7"/>
<proteinExistence type="inferred from homology"/>
<dbReference type="Proteomes" id="UP000002601">
    <property type="component" value="Chromosome"/>
</dbReference>
<dbReference type="InterPro" id="IPR029045">
    <property type="entry name" value="ClpP/crotonase-like_dom_sf"/>
</dbReference>
<evidence type="ECO:0000256" key="4">
    <source>
        <dbReference type="ARBA" id="ARBA00022825"/>
    </source>
</evidence>